<feature type="region of interest" description="Disordered" evidence="1">
    <location>
        <begin position="357"/>
        <end position="431"/>
    </location>
</feature>
<feature type="compositionally biased region" description="Acidic residues" evidence="1">
    <location>
        <begin position="394"/>
        <end position="420"/>
    </location>
</feature>
<organism evidence="2 3">
    <name type="scientific">Rickenella mellea</name>
    <dbReference type="NCBI Taxonomy" id="50990"/>
    <lineage>
        <taxon>Eukaryota</taxon>
        <taxon>Fungi</taxon>
        <taxon>Dikarya</taxon>
        <taxon>Basidiomycota</taxon>
        <taxon>Agaricomycotina</taxon>
        <taxon>Agaricomycetes</taxon>
        <taxon>Hymenochaetales</taxon>
        <taxon>Rickenellaceae</taxon>
        <taxon>Rickenella</taxon>
    </lineage>
</organism>
<feature type="region of interest" description="Disordered" evidence="1">
    <location>
        <begin position="52"/>
        <end position="87"/>
    </location>
</feature>
<dbReference type="AlphaFoldDB" id="A0A4Y7PUL8"/>
<feature type="compositionally biased region" description="Acidic residues" evidence="1">
    <location>
        <begin position="366"/>
        <end position="376"/>
    </location>
</feature>
<accession>A0A4Y7PUL8</accession>
<dbReference type="VEuPathDB" id="FungiDB:BD410DRAFT_792880"/>
<evidence type="ECO:0000313" key="3">
    <source>
        <dbReference type="Proteomes" id="UP000294933"/>
    </source>
</evidence>
<proteinExistence type="predicted"/>
<keyword evidence="3" id="KW-1185">Reference proteome</keyword>
<protein>
    <submittedName>
        <fullName evidence="2">Uncharacterized protein</fullName>
    </submittedName>
</protein>
<evidence type="ECO:0000313" key="2">
    <source>
        <dbReference type="EMBL" id="TDL18716.1"/>
    </source>
</evidence>
<dbReference type="EMBL" id="ML170204">
    <property type="protein sequence ID" value="TDL18716.1"/>
    <property type="molecule type" value="Genomic_DNA"/>
</dbReference>
<name>A0A4Y7PUL8_9AGAM</name>
<feature type="compositionally biased region" description="Basic and acidic residues" evidence="1">
    <location>
        <begin position="77"/>
        <end position="87"/>
    </location>
</feature>
<evidence type="ECO:0000256" key="1">
    <source>
        <dbReference type="SAM" id="MobiDB-lite"/>
    </source>
</evidence>
<sequence length="452" mass="50866">MVSFVVWTRHRKEEDNVRLDGARRHETSRHARLSYPEETKEVVMHDFPAESIVTNAGQPEGKGVESASTDGTGRPHPSVEGEPKTETNHHLVNTSLSAHKPTGEWALKAIEKWKLQPPYDTAITEVQWQKYYETRLKIKVPGGADMYGARFKEIDEELVSENDRKSPVYKALLLARQELSVSIGNCNALPGNEGISKALKHSLYLLDFWGNGEGDGTARSLIIDARIYSPLGTGRFIDLHYHYHLRTRMYTMESFSNLKYVCGEIGDAATSICLADPEKNKGTDNVPVNVFNMRHVDKREYDKRVMITVPHLRLAEAHLFHSYGMISPLKIYKLLLTSAHVSFHNERNIAWAKRVGKRRYPQRGDEDSDSDNEVPSDTDSNVPMPRRRRRGDPDDMDDDEDDEDGEEFYDDDDDDDDDEGGGGGGGGRLGNAEAMRLLASFLNTAAQAPAHQ</sequence>
<dbReference type="OrthoDB" id="3206072at2759"/>
<reference evidence="2 3" key="1">
    <citation type="submission" date="2018-06" db="EMBL/GenBank/DDBJ databases">
        <title>A transcriptomic atlas of mushroom development highlights an independent origin of complex multicellularity.</title>
        <authorList>
            <consortium name="DOE Joint Genome Institute"/>
            <person name="Krizsan K."/>
            <person name="Almasi E."/>
            <person name="Merenyi Z."/>
            <person name="Sahu N."/>
            <person name="Viragh M."/>
            <person name="Koszo T."/>
            <person name="Mondo S."/>
            <person name="Kiss B."/>
            <person name="Balint B."/>
            <person name="Kues U."/>
            <person name="Barry K."/>
            <person name="Hegedus J.C."/>
            <person name="Henrissat B."/>
            <person name="Johnson J."/>
            <person name="Lipzen A."/>
            <person name="Ohm R."/>
            <person name="Nagy I."/>
            <person name="Pangilinan J."/>
            <person name="Yan J."/>
            <person name="Xiong Y."/>
            <person name="Grigoriev I.V."/>
            <person name="Hibbett D.S."/>
            <person name="Nagy L.G."/>
        </authorList>
    </citation>
    <scope>NUCLEOTIDE SEQUENCE [LARGE SCALE GENOMIC DNA]</scope>
    <source>
        <strain evidence="2 3">SZMC22713</strain>
    </source>
</reference>
<dbReference type="Proteomes" id="UP000294933">
    <property type="component" value="Unassembled WGS sequence"/>
</dbReference>
<gene>
    <name evidence="2" type="ORF">BD410DRAFT_792880</name>
</gene>